<feature type="transmembrane region" description="Helical" evidence="2">
    <location>
        <begin position="141"/>
        <end position="166"/>
    </location>
</feature>
<feature type="transmembrane region" description="Helical" evidence="2">
    <location>
        <begin position="385"/>
        <end position="406"/>
    </location>
</feature>
<reference evidence="3" key="1">
    <citation type="submission" date="2021-01" db="EMBL/GenBank/DDBJ databases">
        <authorList>
            <person name="Corre E."/>
            <person name="Pelletier E."/>
            <person name="Niang G."/>
            <person name="Scheremetjew M."/>
            <person name="Finn R."/>
            <person name="Kale V."/>
            <person name="Holt S."/>
            <person name="Cochrane G."/>
            <person name="Meng A."/>
            <person name="Brown T."/>
            <person name="Cohen L."/>
        </authorList>
    </citation>
    <scope>NUCLEOTIDE SEQUENCE</scope>
    <source>
        <strain evidence="3">RCC3387</strain>
    </source>
</reference>
<feature type="transmembrane region" description="Helical" evidence="2">
    <location>
        <begin position="99"/>
        <end position="116"/>
    </location>
</feature>
<dbReference type="AlphaFoldDB" id="A0A7S2I8Q6"/>
<protein>
    <submittedName>
        <fullName evidence="3">Uncharacterized protein</fullName>
    </submittedName>
</protein>
<evidence type="ECO:0000256" key="2">
    <source>
        <dbReference type="SAM" id="Phobius"/>
    </source>
</evidence>
<feature type="compositionally biased region" description="Acidic residues" evidence="1">
    <location>
        <begin position="511"/>
        <end position="521"/>
    </location>
</feature>
<organism evidence="3">
    <name type="scientific">Zooxanthella nutricula</name>
    <dbReference type="NCBI Taxonomy" id="1333877"/>
    <lineage>
        <taxon>Eukaryota</taxon>
        <taxon>Sar</taxon>
        <taxon>Alveolata</taxon>
        <taxon>Dinophyceae</taxon>
        <taxon>Peridiniales</taxon>
        <taxon>Peridiniales incertae sedis</taxon>
        <taxon>Zooxanthella</taxon>
    </lineage>
</organism>
<keyword evidence="2" id="KW-1133">Transmembrane helix</keyword>
<accession>A0A7S2I8Q6</accession>
<feature type="transmembrane region" description="Helical" evidence="2">
    <location>
        <begin position="204"/>
        <end position="224"/>
    </location>
</feature>
<feature type="transmembrane region" description="Helical" evidence="2">
    <location>
        <begin position="351"/>
        <end position="373"/>
    </location>
</feature>
<evidence type="ECO:0000256" key="1">
    <source>
        <dbReference type="SAM" id="MobiDB-lite"/>
    </source>
</evidence>
<feature type="transmembrane region" description="Helical" evidence="2">
    <location>
        <begin position="418"/>
        <end position="441"/>
    </location>
</feature>
<feature type="compositionally biased region" description="Basic and acidic residues" evidence="1">
    <location>
        <begin position="522"/>
        <end position="532"/>
    </location>
</feature>
<keyword evidence="2" id="KW-0812">Transmembrane</keyword>
<feature type="transmembrane region" description="Helical" evidence="2">
    <location>
        <begin position="35"/>
        <end position="56"/>
    </location>
</feature>
<keyword evidence="2" id="KW-0472">Membrane</keyword>
<name>A0A7S2I8Q6_9DINO</name>
<feature type="region of interest" description="Disordered" evidence="1">
    <location>
        <begin position="505"/>
        <end position="542"/>
    </location>
</feature>
<gene>
    <name evidence="3" type="ORF">BRAN1462_LOCUS7092</name>
</gene>
<proteinExistence type="predicted"/>
<feature type="transmembrane region" description="Helical" evidence="2">
    <location>
        <begin position="461"/>
        <end position="484"/>
    </location>
</feature>
<dbReference type="EMBL" id="HBGW01011210">
    <property type="protein sequence ID" value="CAD9511989.1"/>
    <property type="molecule type" value="Transcribed_RNA"/>
</dbReference>
<evidence type="ECO:0000313" key="3">
    <source>
        <dbReference type="EMBL" id="CAD9511989.1"/>
    </source>
</evidence>
<sequence length="542" mass="60966">MPRRPFGCSGMQTQWNLYVMFGTTSKYKLRADTELFLVPHTAMGVTLLILLILAMVQGSHGLYERSKFFLPLAFCFGLHILPAAKGIPDELADAPINEILVGLIFLGCILGAKGLGEPPVLERKDEEDDSSPVMRQHAPRILIAAWILIGVVICTAPLGEFFMMLAGSSLDHNDVDRPHPLSGKDFYSKLEAWSPTTFPWLGKIFGMGLLFTAFMYIFEIYVAWKGDAWRSPFSRDGPAIWQIIREPAPLPGKTLYLRPEQYLEATGEVFVGCMAFSWLVTSMCNPGIFRDNILRSIVGYNNLCVGFDSPPARYVAMPLLVLQAAMACRYSYLDTIRLNAGRETLSACKYWFGYIANMVFAVHMLCFPLLLVLTADFMSWTTTKIHLFLFLFTLFIMWFMIAGNVVEADSLELDTKIWFGTFTFFTFALPVVGTMDVLAFAPGIPGDQIYTVRYVKPHPPVPWPVTAFFDYGWFLLLLLTVVFMPEAPPVETRFHVEPEVLGKSYGRASSDEEEYNDDSEDSERMYSSEKARPACGLCDDSD</sequence>